<dbReference type="InterPro" id="IPR018510">
    <property type="entry name" value="DAP_epimerase_AS"/>
</dbReference>
<comment type="similarity">
    <text evidence="2 8">Belongs to the diaminopimelate epimerase family.</text>
</comment>
<organism evidence="10 11">
    <name type="scientific">Thauera sedimentorum</name>
    <dbReference type="NCBI Taxonomy" id="2767595"/>
    <lineage>
        <taxon>Bacteria</taxon>
        <taxon>Pseudomonadati</taxon>
        <taxon>Pseudomonadota</taxon>
        <taxon>Betaproteobacteria</taxon>
        <taxon>Rhodocyclales</taxon>
        <taxon>Zoogloeaceae</taxon>
        <taxon>Thauera</taxon>
    </lineage>
</organism>
<feature type="binding site" evidence="8">
    <location>
        <position position="159"/>
    </location>
    <ligand>
        <name>substrate</name>
    </ligand>
</feature>
<dbReference type="RefSeq" id="WP_187718108.1">
    <property type="nucleotide sequence ID" value="NZ_JACTAH010000002.1"/>
</dbReference>
<protein>
    <recommendedName>
        <fullName evidence="3 8">Diaminopimelate epimerase</fullName>
        <shortName evidence="8">DAP epimerase</shortName>
        <ecNumber evidence="3 8">5.1.1.7</ecNumber>
    </recommendedName>
    <alternativeName>
        <fullName evidence="8">PLP-independent amino acid racemase</fullName>
    </alternativeName>
</protein>
<dbReference type="NCBIfam" id="TIGR00652">
    <property type="entry name" value="DapF"/>
    <property type="match status" value="1"/>
</dbReference>
<dbReference type="Pfam" id="PF01678">
    <property type="entry name" value="DAP_epimerase"/>
    <property type="match status" value="2"/>
</dbReference>
<evidence type="ECO:0000256" key="3">
    <source>
        <dbReference type="ARBA" id="ARBA00013080"/>
    </source>
</evidence>
<evidence type="ECO:0000256" key="9">
    <source>
        <dbReference type="PROSITE-ProRule" id="PRU10125"/>
    </source>
</evidence>
<keyword evidence="4 8" id="KW-0028">Amino-acid biosynthesis</keyword>
<comment type="subcellular location">
    <subcellularLocation>
        <location evidence="8">Cytoplasm</location>
    </subcellularLocation>
</comment>
<dbReference type="Proteomes" id="UP000603602">
    <property type="component" value="Unassembled WGS sequence"/>
</dbReference>
<comment type="catalytic activity">
    <reaction evidence="7 8">
        <text>(2S,6S)-2,6-diaminopimelate = meso-2,6-diaminopimelate</text>
        <dbReference type="Rhea" id="RHEA:15393"/>
        <dbReference type="ChEBI" id="CHEBI:57609"/>
        <dbReference type="ChEBI" id="CHEBI:57791"/>
        <dbReference type="EC" id="5.1.1.7"/>
    </reaction>
</comment>
<feature type="binding site" evidence="8">
    <location>
        <position position="13"/>
    </location>
    <ligand>
        <name>substrate</name>
    </ligand>
</feature>
<dbReference type="EMBL" id="JACYTO010000002">
    <property type="protein sequence ID" value="MBD8503258.1"/>
    <property type="molecule type" value="Genomic_DNA"/>
</dbReference>
<evidence type="ECO:0000313" key="10">
    <source>
        <dbReference type="EMBL" id="MBD8503258.1"/>
    </source>
</evidence>
<gene>
    <name evidence="8 10" type="primary">dapF</name>
    <name evidence="10" type="ORF">IFO67_10235</name>
</gene>
<reference evidence="11" key="1">
    <citation type="submission" date="2023-07" db="EMBL/GenBank/DDBJ databases">
        <title>Thauera sp. CAU 1555 isolated from sand of Yaerae Beach.</title>
        <authorList>
            <person name="Kim W."/>
        </authorList>
    </citation>
    <scope>NUCLEOTIDE SEQUENCE [LARGE SCALE GENOMIC DNA]</scope>
    <source>
        <strain evidence="11">CAU 1555</strain>
    </source>
</reference>
<dbReference type="SUPFAM" id="SSF54506">
    <property type="entry name" value="Diaminopimelate epimerase-like"/>
    <property type="match status" value="1"/>
</dbReference>
<comment type="caution">
    <text evidence="10">The sequence shown here is derived from an EMBL/GenBank/DDBJ whole genome shotgun (WGS) entry which is preliminary data.</text>
</comment>
<feature type="binding site" evidence="8">
    <location>
        <begin position="210"/>
        <end position="211"/>
    </location>
    <ligand>
        <name>substrate</name>
    </ligand>
</feature>
<evidence type="ECO:0000256" key="8">
    <source>
        <dbReference type="HAMAP-Rule" id="MF_00197"/>
    </source>
</evidence>
<dbReference type="GO" id="GO:0008837">
    <property type="term" value="F:diaminopimelate epimerase activity"/>
    <property type="evidence" value="ECO:0007669"/>
    <property type="project" value="UniProtKB-EC"/>
</dbReference>
<feature type="site" description="Could be important to modulate the pK values of the two catalytic cysteine residues" evidence="8">
    <location>
        <position position="161"/>
    </location>
</feature>
<dbReference type="Gene3D" id="3.10.310.10">
    <property type="entry name" value="Diaminopimelate Epimerase, Chain A, domain 1"/>
    <property type="match status" value="2"/>
</dbReference>
<sequence>MTMRFTKMHGLGNDFVVIDATHEPVELTPERVRHIADRHFGVGCDQLLVVEPPSQAGVDFRYRIFNADGGEVEQCGNGARCFVRFVHEKGLTAKREIRVETRSGIIAPRLEDNGLVTVDMGVPVLEPARIPFISDSDAVVQPLDVGGTMVPVTAVSMGNPHAVQVVADVDAAPVAAQGPLIEGHARFPARVNAGFMQVVSPSHIRLRVYERGAGETLACGSGACAAVVAGVLRGLLVSPVRVETLGGKLEIAWAGIGAPVMMTGPAVTVFEGELALA</sequence>
<evidence type="ECO:0000313" key="11">
    <source>
        <dbReference type="Proteomes" id="UP000603602"/>
    </source>
</evidence>
<dbReference type="PROSITE" id="PS01326">
    <property type="entry name" value="DAP_EPIMERASE"/>
    <property type="match status" value="1"/>
</dbReference>
<keyword evidence="6 8" id="KW-0413">Isomerase</keyword>
<dbReference type="HAMAP" id="MF_00197">
    <property type="entry name" value="DAP_epimerase"/>
    <property type="match status" value="1"/>
</dbReference>
<evidence type="ECO:0000256" key="2">
    <source>
        <dbReference type="ARBA" id="ARBA00010219"/>
    </source>
</evidence>
<evidence type="ECO:0000256" key="1">
    <source>
        <dbReference type="ARBA" id="ARBA00005196"/>
    </source>
</evidence>
<comment type="subunit">
    <text evidence="8">Homodimer.</text>
</comment>
<feature type="binding site" evidence="8">
    <location>
        <begin position="220"/>
        <end position="221"/>
    </location>
    <ligand>
        <name>substrate</name>
    </ligand>
</feature>
<feature type="site" description="Could be important to modulate the pK values of the two catalytic cysteine residues" evidence="8">
    <location>
        <position position="210"/>
    </location>
</feature>
<keyword evidence="8" id="KW-0963">Cytoplasm</keyword>
<feature type="binding site" evidence="8">
    <location>
        <begin position="76"/>
        <end position="77"/>
    </location>
    <ligand>
        <name>substrate</name>
    </ligand>
</feature>
<feature type="active site" description="Proton donor" evidence="8">
    <location>
        <position position="75"/>
    </location>
</feature>
<evidence type="ECO:0000256" key="7">
    <source>
        <dbReference type="ARBA" id="ARBA00051712"/>
    </source>
</evidence>
<keyword evidence="5 8" id="KW-0457">Lysine biosynthesis</keyword>
<feature type="binding site" evidence="8">
    <location>
        <position position="192"/>
    </location>
    <ligand>
        <name>substrate</name>
    </ligand>
</feature>
<proteinExistence type="inferred from homology"/>
<accession>A0ABR9BB49</accession>
<name>A0ABR9BB49_9RHOO</name>
<evidence type="ECO:0000256" key="5">
    <source>
        <dbReference type="ARBA" id="ARBA00023154"/>
    </source>
</evidence>
<feature type="active site" description="Proton acceptor" evidence="8">
    <location>
        <position position="219"/>
    </location>
</feature>
<evidence type="ECO:0000256" key="4">
    <source>
        <dbReference type="ARBA" id="ARBA00022605"/>
    </source>
</evidence>
<dbReference type="InterPro" id="IPR001653">
    <property type="entry name" value="DAP_epimerase_DapF"/>
</dbReference>
<dbReference type="PANTHER" id="PTHR31689">
    <property type="entry name" value="DIAMINOPIMELATE EPIMERASE, CHLOROPLASTIC"/>
    <property type="match status" value="1"/>
</dbReference>
<feature type="active site" evidence="9">
    <location>
        <position position="75"/>
    </location>
</feature>
<keyword evidence="11" id="KW-1185">Reference proteome</keyword>
<dbReference type="EC" id="5.1.1.7" evidence="3 8"/>
<feature type="binding site" evidence="8">
    <location>
        <position position="46"/>
    </location>
    <ligand>
        <name>substrate</name>
    </ligand>
</feature>
<evidence type="ECO:0000256" key="6">
    <source>
        <dbReference type="ARBA" id="ARBA00023235"/>
    </source>
</evidence>
<feature type="binding site" evidence="8">
    <location>
        <position position="66"/>
    </location>
    <ligand>
        <name>substrate</name>
    </ligand>
</feature>
<comment type="function">
    <text evidence="8">Catalyzes the stereoinversion of LL-2,6-diaminopimelate (L,L-DAP) to meso-diaminopimelate (meso-DAP), a precursor of L-lysine and an essential component of the bacterial peptidoglycan.</text>
</comment>
<comment type="pathway">
    <text evidence="1 8">Amino-acid biosynthesis; L-lysine biosynthesis via DAP pathway; DL-2,6-diaminopimelate from LL-2,6-diaminopimelate: step 1/1.</text>
</comment>
<dbReference type="PANTHER" id="PTHR31689:SF0">
    <property type="entry name" value="DIAMINOPIMELATE EPIMERASE"/>
    <property type="match status" value="1"/>
</dbReference>